<dbReference type="AlphaFoldDB" id="A0A4Y2R0C4"/>
<protein>
    <submittedName>
        <fullName evidence="2">Uncharacterized protein</fullName>
    </submittedName>
</protein>
<organism evidence="2 3">
    <name type="scientific">Araneus ventricosus</name>
    <name type="common">Orbweaver spider</name>
    <name type="synonym">Epeira ventricosa</name>
    <dbReference type="NCBI Taxonomy" id="182803"/>
    <lineage>
        <taxon>Eukaryota</taxon>
        <taxon>Metazoa</taxon>
        <taxon>Ecdysozoa</taxon>
        <taxon>Arthropoda</taxon>
        <taxon>Chelicerata</taxon>
        <taxon>Arachnida</taxon>
        <taxon>Araneae</taxon>
        <taxon>Araneomorphae</taxon>
        <taxon>Entelegynae</taxon>
        <taxon>Araneoidea</taxon>
        <taxon>Araneidae</taxon>
        <taxon>Araneus</taxon>
    </lineage>
</organism>
<feature type="region of interest" description="Disordered" evidence="1">
    <location>
        <begin position="27"/>
        <end position="83"/>
    </location>
</feature>
<name>A0A4Y2R0C4_ARAVE</name>
<reference evidence="2 3" key="1">
    <citation type="journal article" date="2019" name="Sci. Rep.">
        <title>Orb-weaving spider Araneus ventricosus genome elucidates the spidroin gene catalogue.</title>
        <authorList>
            <person name="Kono N."/>
            <person name="Nakamura H."/>
            <person name="Ohtoshi R."/>
            <person name="Moran D.A.P."/>
            <person name="Shinohara A."/>
            <person name="Yoshida Y."/>
            <person name="Fujiwara M."/>
            <person name="Mori M."/>
            <person name="Tomita M."/>
            <person name="Arakawa K."/>
        </authorList>
    </citation>
    <scope>NUCLEOTIDE SEQUENCE [LARGE SCALE GENOMIC DNA]</scope>
</reference>
<feature type="compositionally biased region" description="Basic and acidic residues" evidence="1">
    <location>
        <begin position="42"/>
        <end position="56"/>
    </location>
</feature>
<keyword evidence="3" id="KW-1185">Reference proteome</keyword>
<gene>
    <name evidence="2" type="ORF">AVEN_222939_1</name>
</gene>
<dbReference type="Proteomes" id="UP000499080">
    <property type="component" value="Unassembled WGS sequence"/>
</dbReference>
<dbReference type="EMBL" id="BGPR01141751">
    <property type="protein sequence ID" value="GBN69062.1"/>
    <property type="molecule type" value="Genomic_DNA"/>
</dbReference>
<sequence length="83" mass="9571">LKYLKLHHFLISEVTTLDFLFHPALMPKRKKEEPRGAASRPEATKNGKEELLRTEEIVEAANLSTKAMAQRPDRRAMKQKNSK</sequence>
<proteinExistence type="predicted"/>
<comment type="caution">
    <text evidence="2">The sequence shown here is derived from an EMBL/GenBank/DDBJ whole genome shotgun (WGS) entry which is preliminary data.</text>
</comment>
<evidence type="ECO:0000313" key="2">
    <source>
        <dbReference type="EMBL" id="GBN69062.1"/>
    </source>
</evidence>
<evidence type="ECO:0000256" key="1">
    <source>
        <dbReference type="SAM" id="MobiDB-lite"/>
    </source>
</evidence>
<evidence type="ECO:0000313" key="3">
    <source>
        <dbReference type="Proteomes" id="UP000499080"/>
    </source>
</evidence>
<feature type="non-terminal residue" evidence="2">
    <location>
        <position position="1"/>
    </location>
</feature>
<accession>A0A4Y2R0C4</accession>